<organism evidence="3 4">
    <name type="scientific">Thalassolituus pacificus</name>
    <dbReference type="NCBI Taxonomy" id="2975440"/>
    <lineage>
        <taxon>Bacteria</taxon>
        <taxon>Pseudomonadati</taxon>
        <taxon>Pseudomonadota</taxon>
        <taxon>Gammaproteobacteria</taxon>
        <taxon>Oceanospirillales</taxon>
        <taxon>Oceanospirillaceae</taxon>
        <taxon>Thalassolituus</taxon>
    </lineage>
</organism>
<feature type="chain" id="PRO_5040928182" evidence="2">
    <location>
        <begin position="31"/>
        <end position="185"/>
    </location>
</feature>
<evidence type="ECO:0000256" key="1">
    <source>
        <dbReference type="SAM" id="MobiDB-lite"/>
    </source>
</evidence>
<feature type="region of interest" description="Disordered" evidence="1">
    <location>
        <begin position="162"/>
        <end position="185"/>
    </location>
</feature>
<reference evidence="3" key="1">
    <citation type="journal article" date="2022" name="Front. Microbiol.">
        <title>Genome-based taxonomic rearrangement of Oceanobacter-related bacteria including the description of Thalassolituus hydrocarbonoclasticus sp. nov. and Thalassolituus pacificus sp. nov. and emended description of the genus Thalassolituus.</title>
        <authorList>
            <person name="Dong C."/>
            <person name="Wei L."/>
            <person name="Wang J."/>
            <person name="Lai Q."/>
            <person name="Huang Z."/>
            <person name="Shao Z."/>
        </authorList>
    </citation>
    <scope>NUCLEOTIDE SEQUENCE</scope>
    <source>
        <strain evidence="3">59MF3M-4</strain>
    </source>
</reference>
<evidence type="ECO:0000313" key="4">
    <source>
        <dbReference type="Proteomes" id="UP001147830"/>
    </source>
</evidence>
<keyword evidence="2" id="KW-0732">Signal</keyword>
<evidence type="ECO:0000313" key="3">
    <source>
        <dbReference type="EMBL" id="MCT7359673.1"/>
    </source>
</evidence>
<protein>
    <submittedName>
        <fullName evidence="3">Uncharacterized protein</fullName>
    </submittedName>
</protein>
<evidence type="ECO:0000256" key="2">
    <source>
        <dbReference type="SAM" id="SignalP"/>
    </source>
</evidence>
<reference evidence="3" key="2">
    <citation type="submission" date="2022-08" db="EMBL/GenBank/DDBJ databases">
        <authorList>
            <person name="Dong C."/>
        </authorList>
    </citation>
    <scope>NUCLEOTIDE SEQUENCE</scope>
    <source>
        <strain evidence="3">59MF3M-4</strain>
    </source>
</reference>
<sequence>MRKISVAFKTLTLTLTLAASALSSASPASMETLRLRDQHDTPIKISSNVRFVIFAHDMPGKDLVKDMLKKADENYLTEHHALFVADVSGMPRIIARMFAFPAMRKAPYQILIDEVGSRTSDWEREDSAVTLFRLQEFAVTGYEFIDTPEALAAAINSSADAAGEAVQTDTATEPSANTSETPASE</sequence>
<keyword evidence="4" id="KW-1185">Reference proteome</keyword>
<feature type="signal peptide" evidence="2">
    <location>
        <begin position="1"/>
        <end position="30"/>
    </location>
</feature>
<accession>A0A9X3AT41</accession>
<dbReference type="RefSeq" id="WP_260976536.1">
    <property type="nucleotide sequence ID" value="NZ_JAOANI010000019.1"/>
</dbReference>
<dbReference type="Proteomes" id="UP001147830">
    <property type="component" value="Unassembled WGS sequence"/>
</dbReference>
<proteinExistence type="predicted"/>
<dbReference type="AlphaFoldDB" id="A0A9X3AT41"/>
<comment type="caution">
    <text evidence="3">The sequence shown here is derived from an EMBL/GenBank/DDBJ whole genome shotgun (WGS) entry which is preliminary data.</text>
</comment>
<gene>
    <name evidence="3" type="ORF">NYR02_11670</name>
</gene>
<name>A0A9X3AT41_9GAMM</name>
<dbReference type="EMBL" id="JAOANI010000019">
    <property type="protein sequence ID" value="MCT7359673.1"/>
    <property type="molecule type" value="Genomic_DNA"/>
</dbReference>
<feature type="compositionally biased region" description="Polar residues" evidence="1">
    <location>
        <begin position="167"/>
        <end position="185"/>
    </location>
</feature>